<sequence>MAVKRRLDTTHKSRRVFALKAAPRRFEPAPRSGRGRLFDSNSWEIWSVHFRASAVSVGADTPQDDRSRRESRERFPDPQP</sequence>
<feature type="compositionally biased region" description="Basic and acidic residues" evidence="1">
    <location>
        <begin position="63"/>
        <end position="80"/>
    </location>
</feature>
<reference evidence="2" key="1">
    <citation type="submission" date="2020-03" db="EMBL/GenBank/DDBJ databases">
        <authorList>
            <person name="Weist P."/>
        </authorList>
    </citation>
    <scope>NUCLEOTIDE SEQUENCE</scope>
</reference>
<evidence type="ECO:0000256" key="1">
    <source>
        <dbReference type="SAM" id="MobiDB-lite"/>
    </source>
</evidence>
<comment type="caution">
    <text evidence="2">The sequence shown here is derived from an EMBL/GenBank/DDBJ whole genome shotgun (WGS) entry which is preliminary data.</text>
</comment>
<dbReference type="EMBL" id="CADEAL010001890">
    <property type="protein sequence ID" value="CAB1436384.1"/>
    <property type="molecule type" value="Genomic_DNA"/>
</dbReference>
<proteinExistence type="predicted"/>
<accession>A0A9N7YLT3</accession>
<protein>
    <submittedName>
        <fullName evidence="2">Uncharacterized protein</fullName>
    </submittedName>
</protein>
<feature type="region of interest" description="Disordered" evidence="1">
    <location>
        <begin position="56"/>
        <end position="80"/>
    </location>
</feature>
<organism evidence="2 3">
    <name type="scientific">Pleuronectes platessa</name>
    <name type="common">European plaice</name>
    <dbReference type="NCBI Taxonomy" id="8262"/>
    <lineage>
        <taxon>Eukaryota</taxon>
        <taxon>Metazoa</taxon>
        <taxon>Chordata</taxon>
        <taxon>Craniata</taxon>
        <taxon>Vertebrata</taxon>
        <taxon>Euteleostomi</taxon>
        <taxon>Actinopterygii</taxon>
        <taxon>Neopterygii</taxon>
        <taxon>Teleostei</taxon>
        <taxon>Neoteleostei</taxon>
        <taxon>Acanthomorphata</taxon>
        <taxon>Carangaria</taxon>
        <taxon>Pleuronectiformes</taxon>
        <taxon>Pleuronectoidei</taxon>
        <taxon>Pleuronectidae</taxon>
        <taxon>Pleuronectes</taxon>
    </lineage>
</organism>
<dbReference type="Proteomes" id="UP001153269">
    <property type="component" value="Unassembled WGS sequence"/>
</dbReference>
<name>A0A9N7YLT3_PLEPL</name>
<gene>
    <name evidence="2" type="ORF">PLEPLA_LOCUS24416</name>
</gene>
<dbReference type="AlphaFoldDB" id="A0A9N7YLT3"/>
<evidence type="ECO:0000313" key="2">
    <source>
        <dbReference type="EMBL" id="CAB1436384.1"/>
    </source>
</evidence>
<evidence type="ECO:0000313" key="3">
    <source>
        <dbReference type="Proteomes" id="UP001153269"/>
    </source>
</evidence>
<keyword evidence="3" id="KW-1185">Reference proteome</keyword>